<dbReference type="AlphaFoldDB" id="Q6BLA7"/>
<dbReference type="InParanoid" id="Q6BLA7"/>
<protein>
    <submittedName>
        <fullName evidence="2">DEHA2F15048p</fullName>
    </submittedName>
</protein>
<evidence type="ECO:0000256" key="1">
    <source>
        <dbReference type="SAM" id="MobiDB-lite"/>
    </source>
</evidence>
<feature type="region of interest" description="Disordered" evidence="1">
    <location>
        <begin position="1"/>
        <end position="24"/>
    </location>
</feature>
<evidence type="ECO:0000313" key="2">
    <source>
        <dbReference type="EMBL" id="CAG89384.2"/>
    </source>
</evidence>
<proteinExistence type="predicted"/>
<keyword evidence="3" id="KW-1185">Reference proteome</keyword>
<dbReference type="RefSeq" id="XP_461014.2">
    <property type="nucleotide sequence ID" value="XM_461014.1"/>
</dbReference>
<dbReference type="eggNOG" id="ENOG502S680">
    <property type="taxonomic scope" value="Eukaryota"/>
</dbReference>
<dbReference type="KEGG" id="dha:DEHA2F15048g"/>
<name>Q6BLA7_DEBHA</name>
<dbReference type="VEuPathDB" id="FungiDB:DEHA2F15048g"/>
<accession>Q6BLA7</accession>
<dbReference type="Proteomes" id="UP000000599">
    <property type="component" value="Chromosome F"/>
</dbReference>
<reference evidence="2 3" key="1">
    <citation type="journal article" date="2004" name="Nature">
        <title>Genome evolution in yeasts.</title>
        <authorList>
            <consortium name="Genolevures"/>
            <person name="Dujon B."/>
            <person name="Sherman D."/>
            <person name="Fischer G."/>
            <person name="Durrens P."/>
            <person name="Casaregola S."/>
            <person name="Lafontaine I."/>
            <person name="de Montigny J."/>
            <person name="Marck C."/>
            <person name="Neuveglise C."/>
            <person name="Talla E."/>
            <person name="Goffard N."/>
            <person name="Frangeul L."/>
            <person name="Aigle M."/>
            <person name="Anthouard V."/>
            <person name="Babour A."/>
            <person name="Barbe V."/>
            <person name="Barnay S."/>
            <person name="Blanchin S."/>
            <person name="Beckerich J.M."/>
            <person name="Beyne E."/>
            <person name="Bleykasten C."/>
            <person name="Boisrame A."/>
            <person name="Boyer J."/>
            <person name="Cattolico L."/>
            <person name="Confanioleri F."/>
            <person name="de Daruvar A."/>
            <person name="Despons L."/>
            <person name="Fabre E."/>
            <person name="Fairhead C."/>
            <person name="Ferry-Dumazet H."/>
            <person name="Groppi A."/>
            <person name="Hantraye F."/>
            <person name="Hennequin C."/>
            <person name="Jauniaux N."/>
            <person name="Joyet P."/>
            <person name="Kachouri R."/>
            <person name="Kerrest A."/>
            <person name="Koszul R."/>
            <person name="Lemaire M."/>
            <person name="Lesur I."/>
            <person name="Ma L."/>
            <person name="Muller H."/>
            <person name="Nicaud J.M."/>
            <person name="Nikolski M."/>
            <person name="Oztas S."/>
            <person name="Ozier-Kalogeropoulos O."/>
            <person name="Pellenz S."/>
            <person name="Potier S."/>
            <person name="Richard G.F."/>
            <person name="Straub M.L."/>
            <person name="Suleau A."/>
            <person name="Swennene D."/>
            <person name="Tekaia F."/>
            <person name="Wesolowski-Louvel M."/>
            <person name="Westhof E."/>
            <person name="Wirth B."/>
            <person name="Zeniou-Meyer M."/>
            <person name="Zivanovic I."/>
            <person name="Bolotin-Fukuhara M."/>
            <person name="Thierry A."/>
            <person name="Bouchier C."/>
            <person name="Caudron B."/>
            <person name="Scarpelli C."/>
            <person name="Gaillardin C."/>
            <person name="Weissenbach J."/>
            <person name="Wincker P."/>
            <person name="Souciet J.L."/>
        </authorList>
    </citation>
    <scope>NUCLEOTIDE SEQUENCE [LARGE SCALE GENOMIC DNA]</scope>
    <source>
        <strain evidence="3">ATCC 36239 / CBS 767 / BCRC 21394 / JCM 1990 / NBRC 0083 / IGC 2968</strain>
    </source>
</reference>
<feature type="compositionally biased region" description="Acidic residues" evidence="1">
    <location>
        <begin position="15"/>
        <end position="24"/>
    </location>
</feature>
<sequence length="267" mass="30882">MRDYQFQPFPNEPIPETDLEVDDSDSTCTTNYNFASTAVGNLSPTYQSSNLSQVPINNYIQHQVPSYSQPSNYPVHNTPMMKYSPNNQLNTTAYQPYQFPPQSDYSLPNSSFPLEETQRTIAESSSINPQRYPDMTTLINSNSGIRGPLVESVFVDNKTCSICGKKISRDMLRHMRTHQSVARFKCNFLQNQCSHKSRRFNRPYDHKKHLLNRHFRFDSPEVKKVHNLNDKLGHWGTCPCGQRYVAKEWLEKHILTTNADHKCPFVE</sequence>
<dbReference type="HOGENOM" id="CLU_1042148_0_0_1"/>
<dbReference type="EMBL" id="CR382138">
    <property type="protein sequence ID" value="CAG89384.2"/>
    <property type="molecule type" value="Genomic_DNA"/>
</dbReference>
<evidence type="ECO:0000313" key="3">
    <source>
        <dbReference type="Proteomes" id="UP000000599"/>
    </source>
</evidence>
<dbReference type="GeneID" id="2903714"/>
<dbReference type="OrthoDB" id="4086633at2759"/>
<organism evidence="2 3">
    <name type="scientific">Debaryomyces hansenii (strain ATCC 36239 / CBS 767 / BCRC 21394 / JCM 1990 / NBRC 0083 / IGC 2968)</name>
    <name type="common">Yeast</name>
    <name type="synonym">Torulaspora hansenii</name>
    <dbReference type="NCBI Taxonomy" id="284592"/>
    <lineage>
        <taxon>Eukaryota</taxon>
        <taxon>Fungi</taxon>
        <taxon>Dikarya</taxon>
        <taxon>Ascomycota</taxon>
        <taxon>Saccharomycotina</taxon>
        <taxon>Pichiomycetes</taxon>
        <taxon>Debaryomycetaceae</taxon>
        <taxon>Debaryomyces</taxon>
    </lineage>
</organism>
<gene>
    <name evidence="2" type="ordered locus">DEHA2F15048g</name>
</gene>